<evidence type="ECO:0000256" key="1">
    <source>
        <dbReference type="ARBA" id="ARBA00022676"/>
    </source>
</evidence>
<dbReference type="AlphaFoldDB" id="A0A383W5P3"/>
<name>A0A383W5P3_TETOB</name>
<keyword evidence="1" id="KW-0328">Glycosyltransferase</keyword>
<sequence length="491" mass="55512">MSAHSSSHGGRHSSHGKQHTNRLFLWILLLSGAAAVAVLSANRYLLSAHVLDSPILPHEDAEPLNLRIHVADERLLRLVVEECAKREESIIWLDKEGQMVVQEALDFKQCPTMDVLLPGRDRDLTTCTDIALYVMHTGARIMPLLQAVDMERYNTGCGAATARMFWHTMYPQFIANRPDVLHVMLVDHNQLLVDDARLHRHMNVFLCKTRVCLELMQRHVIKMGYRGHVWLMGHTSSDPSVDVRQGTQGKDLSFLHIKGRSPLRHTQQLLRCWASQPEFPRLTVVGAFTWDEVKEYGDAINIRFLPQVNQDTLPDQPPRLLVPTELRQLQADSPVHICPSQSEGWGHTINEARAVGAVVLTTDHPPMNEFVSKAKGPGLVIPVERLLAYRELALAKYEPLDALIDEAQLCDVVESVLQMPAQEVYERGQQARTNFLYEKAVFMARMQDLRAFLEQRAQGLQGFEQRLGLGDDGGLMQQRQLLEEQPSLPAV</sequence>
<keyword evidence="5" id="KW-1185">Reference proteome</keyword>
<reference evidence="4 5" key="1">
    <citation type="submission" date="2016-10" db="EMBL/GenBank/DDBJ databases">
        <authorList>
            <person name="Cai Z."/>
        </authorList>
    </citation>
    <scope>NUCLEOTIDE SEQUENCE [LARGE SCALE GENOMIC DNA]</scope>
</reference>
<dbReference type="GO" id="GO:0016757">
    <property type="term" value="F:glycosyltransferase activity"/>
    <property type="evidence" value="ECO:0007669"/>
    <property type="project" value="UniProtKB-KW"/>
</dbReference>
<proteinExistence type="predicted"/>
<evidence type="ECO:0000313" key="4">
    <source>
        <dbReference type="EMBL" id="SZX72459.1"/>
    </source>
</evidence>
<accession>A0A383W5P3</accession>
<dbReference type="Proteomes" id="UP000256970">
    <property type="component" value="Unassembled WGS sequence"/>
</dbReference>
<evidence type="ECO:0000259" key="3">
    <source>
        <dbReference type="Pfam" id="PF00534"/>
    </source>
</evidence>
<feature type="domain" description="Glycosyl transferase family 1" evidence="3">
    <location>
        <begin position="324"/>
        <end position="384"/>
    </location>
</feature>
<keyword evidence="2" id="KW-0812">Transmembrane</keyword>
<dbReference type="SUPFAM" id="SSF53756">
    <property type="entry name" value="UDP-Glycosyltransferase/glycogen phosphorylase"/>
    <property type="match status" value="1"/>
</dbReference>
<dbReference type="InterPro" id="IPR001296">
    <property type="entry name" value="Glyco_trans_1"/>
</dbReference>
<keyword evidence="2" id="KW-1133">Transmembrane helix</keyword>
<protein>
    <recommendedName>
        <fullName evidence="3">Glycosyl transferase family 1 domain-containing protein</fullName>
    </recommendedName>
</protein>
<evidence type="ECO:0000256" key="2">
    <source>
        <dbReference type="SAM" id="Phobius"/>
    </source>
</evidence>
<gene>
    <name evidence="4" type="ORF">BQ4739_LOCUS12635</name>
</gene>
<keyword evidence="2" id="KW-0472">Membrane</keyword>
<dbReference type="Gene3D" id="3.40.50.2000">
    <property type="entry name" value="Glycogen Phosphorylase B"/>
    <property type="match status" value="1"/>
</dbReference>
<organism evidence="4 5">
    <name type="scientific">Tetradesmus obliquus</name>
    <name type="common">Green alga</name>
    <name type="synonym">Acutodesmus obliquus</name>
    <dbReference type="NCBI Taxonomy" id="3088"/>
    <lineage>
        <taxon>Eukaryota</taxon>
        <taxon>Viridiplantae</taxon>
        <taxon>Chlorophyta</taxon>
        <taxon>core chlorophytes</taxon>
        <taxon>Chlorophyceae</taxon>
        <taxon>CS clade</taxon>
        <taxon>Sphaeropleales</taxon>
        <taxon>Scenedesmaceae</taxon>
        <taxon>Tetradesmus</taxon>
    </lineage>
</organism>
<keyword evidence="1" id="KW-0808">Transferase</keyword>
<evidence type="ECO:0000313" key="5">
    <source>
        <dbReference type="Proteomes" id="UP000256970"/>
    </source>
</evidence>
<feature type="transmembrane region" description="Helical" evidence="2">
    <location>
        <begin position="23"/>
        <end position="46"/>
    </location>
</feature>
<dbReference type="Pfam" id="PF00534">
    <property type="entry name" value="Glycos_transf_1"/>
    <property type="match status" value="1"/>
</dbReference>
<dbReference type="EMBL" id="FNXT01001138">
    <property type="protein sequence ID" value="SZX72459.1"/>
    <property type="molecule type" value="Genomic_DNA"/>
</dbReference>